<feature type="domain" description="SnoaL-like" evidence="1">
    <location>
        <begin position="7"/>
        <end position="112"/>
    </location>
</feature>
<dbReference type="Pfam" id="PF12680">
    <property type="entry name" value="SnoaL_2"/>
    <property type="match status" value="1"/>
</dbReference>
<dbReference type="EMBL" id="CADCVQ010000172">
    <property type="protein sequence ID" value="CAA9531874.1"/>
    <property type="molecule type" value="Genomic_DNA"/>
</dbReference>
<evidence type="ECO:0000313" key="2">
    <source>
        <dbReference type="EMBL" id="CAA9531874.1"/>
    </source>
</evidence>
<name>A0A6J4TT97_9ACTN</name>
<sequence length="129" mass="13914">MPVPPVIEAFVERASAGDGDGAAQWVHDDAEFELPGKKSLPTGAAGARVFASKHGEVEGRLISVELQDAECVRENVWVARLIFVHREVASGEMIYEIEVGGVFELRDDQISRLRAFPSPVEAQAAALDG</sequence>
<dbReference type="InterPro" id="IPR037401">
    <property type="entry name" value="SnoaL-like"/>
</dbReference>
<reference evidence="2" key="1">
    <citation type="submission" date="2020-02" db="EMBL/GenBank/DDBJ databases">
        <authorList>
            <person name="Meier V. D."/>
        </authorList>
    </citation>
    <scope>NUCLEOTIDE SEQUENCE</scope>
    <source>
        <strain evidence="2">AVDCRST_MAG67</strain>
    </source>
</reference>
<dbReference type="InterPro" id="IPR032710">
    <property type="entry name" value="NTF2-like_dom_sf"/>
</dbReference>
<gene>
    <name evidence="2" type="ORF">AVDCRST_MAG67-4307</name>
</gene>
<dbReference type="Gene3D" id="3.10.450.50">
    <property type="match status" value="1"/>
</dbReference>
<organism evidence="2">
    <name type="scientific">uncultured Solirubrobacteraceae bacterium</name>
    <dbReference type="NCBI Taxonomy" id="1162706"/>
    <lineage>
        <taxon>Bacteria</taxon>
        <taxon>Bacillati</taxon>
        <taxon>Actinomycetota</taxon>
        <taxon>Thermoleophilia</taxon>
        <taxon>Solirubrobacterales</taxon>
        <taxon>Solirubrobacteraceae</taxon>
        <taxon>environmental samples</taxon>
    </lineage>
</organism>
<dbReference type="SUPFAM" id="SSF54427">
    <property type="entry name" value="NTF2-like"/>
    <property type="match status" value="1"/>
</dbReference>
<proteinExistence type="predicted"/>
<protein>
    <recommendedName>
        <fullName evidence="1">SnoaL-like domain-containing protein</fullName>
    </recommendedName>
</protein>
<accession>A0A6J4TT97</accession>
<evidence type="ECO:0000259" key="1">
    <source>
        <dbReference type="Pfam" id="PF12680"/>
    </source>
</evidence>
<dbReference type="AlphaFoldDB" id="A0A6J4TT97"/>